<dbReference type="SUPFAM" id="SSF48371">
    <property type="entry name" value="ARM repeat"/>
    <property type="match status" value="1"/>
</dbReference>
<evidence type="ECO:0000313" key="3">
    <source>
        <dbReference type="Proteomes" id="UP000031512"/>
    </source>
</evidence>
<feature type="region of interest" description="Disordered" evidence="1">
    <location>
        <begin position="397"/>
        <end position="421"/>
    </location>
</feature>
<accession>L1LFL0</accession>
<comment type="caution">
    <text evidence="2">The sequence shown here is derived from an EMBL/GenBank/DDBJ whole genome shotgun (WGS) entry which is preliminary data.</text>
</comment>
<dbReference type="InterPro" id="IPR016024">
    <property type="entry name" value="ARM-type_fold"/>
</dbReference>
<evidence type="ECO:0000313" key="2">
    <source>
        <dbReference type="EMBL" id="EKX74059.1"/>
    </source>
</evidence>
<dbReference type="GeneID" id="15807507"/>
<name>L1LFL0_THEEQ</name>
<organism evidence="2 3">
    <name type="scientific">Theileria equi strain WA</name>
    <dbReference type="NCBI Taxonomy" id="1537102"/>
    <lineage>
        <taxon>Eukaryota</taxon>
        <taxon>Sar</taxon>
        <taxon>Alveolata</taxon>
        <taxon>Apicomplexa</taxon>
        <taxon>Aconoidasida</taxon>
        <taxon>Piroplasmida</taxon>
        <taxon>Theileriidae</taxon>
        <taxon>Theileria</taxon>
    </lineage>
</organism>
<dbReference type="KEGG" id="beq:BEWA_040970"/>
<keyword evidence="3" id="KW-1185">Reference proteome</keyword>
<proteinExistence type="predicted"/>
<dbReference type="Gene3D" id="1.25.10.10">
    <property type="entry name" value="Leucine-rich Repeat Variant"/>
    <property type="match status" value="1"/>
</dbReference>
<gene>
    <name evidence="2" type="ORF">BEWA_040970</name>
</gene>
<dbReference type="RefSeq" id="XP_004833511.1">
    <property type="nucleotide sequence ID" value="XM_004833454.1"/>
</dbReference>
<evidence type="ECO:0008006" key="4">
    <source>
        <dbReference type="Google" id="ProtNLM"/>
    </source>
</evidence>
<feature type="compositionally biased region" description="Low complexity" evidence="1">
    <location>
        <begin position="397"/>
        <end position="415"/>
    </location>
</feature>
<dbReference type="VEuPathDB" id="PiroplasmaDB:BEWA_040970"/>
<dbReference type="InterPro" id="IPR011989">
    <property type="entry name" value="ARM-like"/>
</dbReference>
<dbReference type="STRING" id="1537102.L1LFL0"/>
<sequence>MSDERSFAIELLRGSISPIDNLRNSATKQILDLEKNESFLLTLLEITTSSDVELAKLAFVCLKNALSKICASSKVLNPTTGQSGIHSYNSILLIVKEGVVSILNSKFENDLLVPKDFALLIRKICRSEYPLNWIELHETLQSKLEFLITNDENKYKLFNVIFVTYHIFKERTSMRLFKDRNITIKLSDHFYPYISKLWVKQWIDRWKSGSLQDNIFLNAPDVHELNTSLYLDSIILNLYSYGLREIYKGEEFLELLRYIFLKVKVHFHLIKIQKCFVKNLKRLLKGLIQLIEHEPMSFVFLDFSVILNEVFDSLLVSIDASIEEQCLLLLTALFTSPVMNNERYANEYFEYYNNLPTIPSSIAPISYPASNTKKSGDGNFVYYKTFDEMKMALESPNPVKLSLSPKPSSSPLKGPNQPPANLSEKMQRQVTFMLYECISSRGGFVQFIEFLRKKYLKLTQDKVEEWANEDIVPVDPPFINSITELISAMNINMISIFNYTFNGIVESDDFLNRDSFIQLYLLTFQDLSNFHSYKHYNAILSTVKMILNNIQGPCAKLLIYRCSRMLNLWSKKNLLDGEVKIELLKFLVNCMFSEGDSEFSINLRTQHLIPLYNLNLKTQDEEMWTILFKEINMQSFITNLLSVAKTDIPVIQNRCLELVCKLCMEFDEYNDLSTNLLSIISVYGSATSSMQLMEPILTTSLGFVNTLDWQKCFSDDMYINPHFLRYLLSLLSETLVFQNTGQRKIILSISKYALMEDSTLILWLSILRILPRKVYRLDKTIVQNIFILFPIFVDFLIEPQPFGDSIKIRALLLPSLAIDIVAEYLALVVDLEIGKLSSDNESKSIFSTKISNIKNDIFYCLDGLEINLSNIQKLAIYCMQNSNDEEIISSSLQCFNNLFFGFRSLCIGTADLTQIIGIFWKRLVDCSTIEPELEVRPGYMSCLTDGTPPNGSEKWQYMKLPKTKYALVEKILPTVCRLMFDSSSIFSEVFLDIFQRDSSSFDSVILAITNIFSQVKHNIYLQLGSIICTCNLLTSISSKYKVKAFIQVQNMANIPSDTGSQNPLGFSSGSCKPHANFSGVFLPCHFLRIINSIFESTSTKAFKNFSRPSVNDEKLYNNIHIPPSSRIQLLTNISTTHKDITSSIDSTPTEIFNGALQSAIYSIVQVTKVLSRFDNGITKELLYTEMQTIYPQIMRIVTDCCNTSNL</sequence>
<dbReference type="eggNOG" id="KOG1993">
    <property type="taxonomic scope" value="Eukaryota"/>
</dbReference>
<dbReference type="AlphaFoldDB" id="L1LFL0"/>
<dbReference type="EMBL" id="ACOU01000002">
    <property type="protein sequence ID" value="EKX74059.1"/>
    <property type="molecule type" value="Genomic_DNA"/>
</dbReference>
<evidence type="ECO:0000256" key="1">
    <source>
        <dbReference type="SAM" id="MobiDB-lite"/>
    </source>
</evidence>
<reference evidence="2 3" key="1">
    <citation type="journal article" date="2012" name="BMC Genomics">
        <title>Comparative genomic analysis and phylogenetic position of Theileria equi.</title>
        <authorList>
            <person name="Kappmeyer L.S."/>
            <person name="Thiagarajan M."/>
            <person name="Herndon D.R."/>
            <person name="Ramsay J.D."/>
            <person name="Caler E."/>
            <person name="Djikeng A."/>
            <person name="Gillespie J.J."/>
            <person name="Lau A.O."/>
            <person name="Roalson E.H."/>
            <person name="Silva J.C."/>
            <person name="Silva M.G."/>
            <person name="Suarez C.E."/>
            <person name="Ueti M.W."/>
            <person name="Nene V.M."/>
            <person name="Mealey R.H."/>
            <person name="Knowles D.P."/>
            <person name="Brayton K.A."/>
        </authorList>
    </citation>
    <scope>NUCLEOTIDE SEQUENCE [LARGE SCALE GENOMIC DNA]</scope>
    <source>
        <strain evidence="2 3">WA</strain>
    </source>
</reference>
<dbReference type="OrthoDB" id="361693at2759"/>
<dbReference type="Proteomes" id="UP000031512">
    <property type="component" value="Unassembled WGS sequence"/>
</dbReference>
<protein>
    <recommendedName>
        <fullName evidence="4">Importin N-terminal domain-containing protein</fullName>
    </recommendedName>
</protein>